<dbReference type="AlphaFoldDB" id="B9XHA9"/>
<feature type="transmembrane region" description="Helical" evidence="7">
    <location>
        <begin position="179"/>
        <end position="201"/>
    </location>
</feature>
<keyword evidence="2" id="KW-1003">Cell membrane</keyword>
<feature type="compositionally biased region" description="Basic and acidic residues" evidence="6">
    <location>
        <begin position="316"/>
        <end position="327"/>
    </location>
</feature>
<dbReference type="GO" id="GO:0005886">
    <property type="term" value="C:plasma membrane"/>
    <property type="evidence" value="ECO:0007669"/>
    <property type="project" value="UniProtKB-SubCell"/>
</dbReference>
<evidence type="ECO:0000256" key="2">
    <source>
        <dbReference type="ARBA" id="ARBA00022475"/>
    </source>
</evidence>
<comment type="subcellular location">
    <subcellularLocation>
        <location evidence="1">Cell membrane</location>
        <topology evidence="1">Multi-pass membrane protein</topology>
    </subcellularLocation>
</comment>
<gene>
    <name evidence="8" type="ORF">Cflav_PD3602</name>
</gene>
<sequence>MASTLKAVWGLLKQSVNNFINDNAQRLGAALSYYTVLALPPLFVILFFVAGLVLRHHDVQKDVFNQVGGLIGKQGGEAIKSIMANPQQQQKGFVASAIAIGALLVTSTGLFLELQNALNSIWGVREKPGQGVTGFIKNRLLSFGMIVIIGFLLLVSMVVSTALTALNKYFAGLVPDLHILWQILNVVVSFGVITVLFAMLFKVLPDVKIAWKDVWIGAAITAFLFTLGKFGLGLYLGKSATASAYGAAGSLVIILLWVYYSAQILFFGAEVTQAYACRFGEKMEPVAHAEWIEQGNQKDKTAGAAPHKAEAEEEPEHPQVNRVEKQKQIVKNISRRVDSWHDLQK</sequence>
<accession>B9XHA9</accession>
<dbReference type="OrthoDB" id="9797028at2"/>
<feature type="transmembrane region" description="Helical" evidence="7">
    <location>
        <begin position="140"/>
        <end position="159"/>
    </location>
</feature>
<keyword evidence="3 7" id="KW-0812">Transmembrane</keyword>
<reference evidence="8 9" key="1">
    <citation type="journal article" date="2011" name="J. Bacteriol.">
        <title>Genome sequence of 'Pedosphaera parvula' Ellin514, an aerobic Verrucomicrobial isolate from pasture soil.</title>
        <authorList>
            <person name="Kant R."/>
            <person name="van Passel M.W."/>
            <person name="Sangwan P."/>
            <person name="Palva A."/>
            <person name="Lucas S."/>
            <person name="Copeland A."/>
            <person name="Lapidus A."/>
            <person name="Glavina Del Rio T."/>
            <person name="Dalin E."/>
            <person name="Tice H."/>
            <person name="Bruce D."/>
            <person name="Goodwin L."/>
            <person name="Pitluck S."/>
            <person name="Chertkov O."/>
            <person name="Larimer F.W."/>
            <person name="Land M.L."/>
            <person name="Hauser L."/>
            <person name="Brettin T.S."/>
            <person name="Detter J.C."/>
            <person name="Han S."/>
            <person name="de Vos W.M."/>
            <person name="Janssen P.H."/>
            <person name="Smidt H."/>
        </authorList>
    </citation>
    <scope>NUCLEOTIDE SEQUENCE [LARGE SCALE GENOMIC DNA]</scope>
    <source>
        <strain evidence="8 9">Ellin514</strain>
    </source>
</reference>
<keyword evidence="5 7" id="KW-0472">Membrane</keyword>
<dbReference type="Pfam" id="PF03631">
    <property type="entry name" value="Virul_fac_BrkB"/>
    <property type="match status" value="1"/>
</dbReference>
<evidence type="ECO:0000256" key="5">
    <source>
        <dbReference type="ARBA" id="ARBA00023136"/>
    </source>
</evidence>
<dbReference type="InterPro" id="IPR017039">
    <property type="entry name" value="Virul_fac_BrkB"/>
</dbReference>
<evidence type="ECO:0000256" key="6">
    <source>
        <dbReference type="SAM" id="MobiDB-lite"/>
    </source>
</evidence>
<dbReference type="EMBL" id="ABOX02000014">
    <property type="protein sequence ID" value="EEF60744.1"/>
    <property type="molecule type" value="Genomic_DNA"/>
</dbReference>
<feature type="transmembrane region" description="Helical" evidence="7">
    <location>
        <begin position="31"/>
        <end position="54"/>
    </location>
</feature>
<name>B9XHA9_PEDPL</name>
<keyword evidence="9" id="KW-1185">Reference proteome</keyword>
<comment type="caution">
    <text evidence="8">The sequence shown here is derived from an EMBL/GenBank/DDBJ whole genome shotgun (WGS) entry which is preliminary data.</text>
</comment>
<organism evidence="8 9">
    <name type="scientific">Pedosphaera parvula (strain Ellin514)</name>
    <dbReference type="NCBI Taxonomy" id="320771"/>
    <lineage>
        <taxon>Bacteria</taxon>
        <taxon>Pseudomonadati</taxon>
        <taxon>Verrucomicrobiota</taxon>
        <taxon>Pedosphaerae</taxon>
        <taxon>Pedosphaerales</taxon>
        <taxon>Pedosphaeraceae</taxon>
        <taxon>Pedosphaera</taxon>
    </lineage>
</organism>
<feature type="region of interest" description="Disordered" evidence="6">
    <location>
        <begin position="296"/>
        <end position="330"/>
    </location>
</feature>
<dbReference type="Proteomes" id="UP000003688">
    <property type="component" value="Unassembled WGS sequence"/>
</dbReference>
<dbReference type="NCBIfam" id="TIGR00765">
    <property type="entry name" value="yihY_not_rbn"/>
    <property type="match status" value="1"/>
</dbReference>
<dbReference type="PANTHER" id="PTHR30213">
    <property type="entry name" value="INNER MEMBRANE PROTEIN YHJD"/>
    <property type="match status" value="1"/>
</dbReference>
<keyword evidence="4 7" id="KW-1133">Transmembrane helix</keyword>
<feature type="transmembrane region" description="Helical" evidence="7">
    <location>
        <begin position="93"/>
        <end position="112"/>
    </location>
</feature>
<evidence type="ECO:0000256" key="3">
    <source>
        <dbReference type="ARBA" id="ARBA00022692"/>
    </source>
</evidence>
<dbReference type="PANTHER" id="PTHR30213:SF1">
    <property type="entry name" value="INNER MEMBRANE PROTEIN YHJD"/>
    <property type="match status" value="1"/>
</dbReference>
<dbReference type="RefSeq" id="WP_007415203.1">
    <property type="nucleotide sequence ID" value="NZ_ABOX02000014.1"/>
</dbReference>
<dbReference type="PIRSF" id="PIRSF035875">
    <property type="entry name" value="RNase_BN"/>
    <property type="match status" value="1"/>
</dbReference>
<evidence type="ECO:0000256" key="7">
    <source>
        <dbReference type="SAM" id="Phobius"/>
    </source>
</evidence>
<protein>
    <submittedName>
        <fullName evidence="8">Ribonuclease BN</fullName>
    </submittedName>
</protein>
<evidence type="ECO:0000313" key="9">
    <source>
        <dbReference type="Proteomes" id="UP000003688"/>
    </source>
</evidence>
<evidence type="ECO:0000313" key="8">
    <source>
        <dbReference type="EMBL" id="EEF60744.1"/>
    </source>
</evidence>
<feature type="transmembrane region" description="Helical" evidence="7">
    <location>
        <begin position="213"/>
        <end position="236"/>
    </location>
</feature>
<evidence type="ECO:0000256" key="4">
    <source>
        <dbReference type="ARBA" id="ARBA00022989"/>
    </source>
</evidence>
<evidence type="ECO:0000256" key="1">
    <source>
        <dbReference type="ARBA" id="ARBA00004651"/>
    </source>
</evidence>
<proteinExistence type="predicted"/>
<dbReference type="STRING" id="320771.Cflav_PD3602"/>
<feature type="transmembrane region" description="Helical" evidence="7">
    <location>
        <begin position="242"/>
        <end position="260"/>
    </location>
</feature>